<evidence type="ECO:0000256" key="5">
    <source>
        <dbReference type="ARBA" id="ARBA00022833"/>
    </source>
</evidence>
<dbReference type="Pfam" id="PF20644">
    <property type="entry name" value="Rrn7_cyclin_N"/>
    <property type="match status" value="2"/>
</dbReference>
<feature type="compositionally biased region" description="Acidic residues" evidence="10">
    <location>
        <begin position="131"/>
        <end position="144"/>
    </location>
</feature>
<comment type="similarity">
    <text evidence="2">Belongs to the RRN7/TAF1B family.</text>
</comment>
<dbReference type="Pfam" id="PF11781">
    <property type="entry name" value="Zn_ribbon_RRN7"/>
    <property type="match status" value="1"/>
</dbReference>
<evidence type="ECO:0000256" key="9">
    <source>
        <dbReference type="ARBA" id="ARBA00023242"/>
    </source>
</evidence>
<comment type="caution">
    <text evidence="14">The sequence shown here is derived from an EMBL/GenBank/DDBJ whole genome shotgun (WGS) entry which is preliminary data.</text>
</comment>
<dbReference type="Proteomes" id="UP001498771">
    <property type="component" value="Unassembled WGS sequence"/>
</dbReference>
<protein>
    <recommendedName>
        <fullName evidence="16">RRN7-type domain-containing protein</fullName>
    </recommendedName>
</protein>
<reference evidence="14 15" key="1">
    <citation type="submission" date="2024-03" db="EMBL/GenBank/DDBJ databases">
        <title>Genome-scale model development and genomic sequencing of the oleaginous clade Lipomyces.</title>
        <authorList>
            <consortium name="Lawrence Berkeley National Laboratory"/>
            <person name="Czajka J.J."/>
            <person name="Han Y."/>
            <person name="Kim J."/>
            <person name="Mondo S.J."/>
            <person name="Hofstad B.A."/>
            <person name="Robles A."/>
            <person name="Haridas S."/>
            <person name="Riley R."/>
            <person name="LaButti K."/>
            <person name="Pangilinan J."/>
            <person name="Andreopoulos W."/>
            <person name="Lipzen A."/>
            <person name="Yan J."/>
            <person name="Wang M."/>
            <person name="Ng V."/>
            <person name="Grigoriev I.V."/>
            <person name="Spatafora J.W."/>
            <person name="Magnuson J.K."/>
            <person name="Baker S.E."/>
            <person name="Pomraning K.R."/>
        </authorList>
    </citation>
    <scope>NUCLEOTIDE SEQUENCE [LARGE SCALE GENOMIC DNA]</scope>
    <source>
        <strain evidence="14 15">Phaff 52-87</strain>
    </source>
</reference>
<keyword evidence="8" id="KW-0804">Transcription</keyword>
<evidence type="ECO:0000256" key="8">
    <source>
        <dbReference type="ARBA" id="ARBA00023163"/>
    </source>
</evidence>
<sequence length="677" mass="77481">MNSAIAWRYGDICGIDNCRSRLWHTVEGLQYCQNGHQKEGEVEIGEDEYIPGTQGRAIHTAPTSQPAAREERIYYGRKGYALFLKCYQIHLQRQVAWLIRNQHAPERLEIIAKAIWVLYLEARGINSTAIDLDDDSPDEEEENSTDDRNSQAYPSSFLRRSYGLPKWKIPSETQAGSSSEQIKLDHDSDEEIKNDYHDEAEYQSISSSDEAEDDLGGRLANLSLSASRYTKTGSEFVALKLTESVIICYIACRILKVPIFLCDLYRLSRSGEFPYMRAAGGIPYSIRRHLESRYLRIFEPISYPLPGIFYTFCGYVTGLLSTRCKLTVPPIPACGVLLTRFIHDLLLPLEIYQAVAHLEKITGIEFEFQQEIGSKRGYIHPEIKIMALTIVATKLCYGMDGTTRTPTSILEQAAQEIDWNRWKKDIISTWVKEDWEHTDEVTDKNTRMGKISERMPTPSAQQLKLSGRKGVNANPGPFDYNYEDPALWTDERTKRFLDFYEKTWVIRDEEEAKELLPPRHFLDMFPLQTSNREHDSNDAAIDDSFQMTQADRDYQTTMLDANVFEGTDYGYNNQEDNTETAPEPALSVVDNKIRNLQSGTRPINIAASERPEHSLLPGNEYRIHGVYRDLPDFAEDYDELTQVLYVAGAKITGCSVHQLRKAIWNMENLCVNAMQKQ</sequence>
<gene>
    <name evidence="14" type="ORF">BZA70DRAFT_296214</name>
</gene>
<evidence type="ECO:0000256" key="7">
    <source>
        <dbReference type="ARBA" id="ARBA00023125"/>
    </source>
</evidence>
<keyword evidence="15" id="KW-1185">Reference proteome</keyword>
<name>A0ABR1F3M1_9ASCO</name>
<keyword evidence="7" id="KW-0238">DNA-binding</keyword>
<evidence type="ECO:0000256" key="10">
    <source>
        <dbReference type="SAM" id="MobiDB-lite"/>
    </source>
</evidence>
<evidence type="ECO:0000259" key="11">
    <source>
        <dbReference type="Pfam" id="PF11781"/>
    </source>
</evidence>
<feature type="domain" description="Rrn7/TAF1B N-terminal cyclin" evidence="12">
    <location>
        <begin position="87"/>
        <end position="149"/>
    </location>
</feature>
<evidence type="ECO:0000313" key="14">
    <source>
        <dbReference type="EMBL" id="KAK7204442.1"/>
    </source>
</evidence>
<evidence type="ECO:0000256" key="4">
    <source>
        <dbReference type="ARBA" id="ARBA00022771"/>
    </source>
</evidence>
<keyword evidence="3" id="KW-0479">Metal-binding</keyword>
<proteinExistence type="inferred from homology"/>
<keyword evidence="4" id="KW-0863">Zinc-finger</keyword>
<feature type="domain" description="RRN7-type" evidence="11">
    <location>
        <begin position="7"/>
        <end position="40"/>
    </location>
</feature>
<feature type="domain" description="Rrn7/TAF1B N-terminal cyclin" evidence="12">
    <location>
        <begin position="196"/>
        <end position="283"/>
    </location>
</feature>
<dbReference type="PANTHER" id="PTHR31576:SF2">
    <property type="entry name" value="TATA BOX-BINDING PROTEIN-ASSOCIATED FACTOR RNA POLYMERASE I SUBUNIT B"/>
    <property type="match status" value="1"/>
</dbReference>
<dbReference type="EMBL" id="JBBJBU010000008">
    <property type="protein sequence ID" value="KAK7204442.1"/>
    <property type="molecule type" value="Genomic_DNA"/>
</dbReference>
<dbReference type="InterPro" id="IPR048540">
    <property type="entry name" value="Rrn7_cyclin_N"/>
</dbReference>
<dbReference type="InterPro" id="IPR021752">
    <property type="entry name" value="TF_Rrn7_Zf"/>
</dbReference>
<keyword evidence="9" id="KW-0539">Nucleus</keyword>
<dbReference type="InterPro" id="IPR033599">
    <property type="entry name" value="TAF1B/Rrn7"/>
</dbReference>
<evidence type="ECO:0000256" key="1">
    <source>
        <dbReference type="ARBA" id="ARBA00004604"/>
    </source>
</evidence>
<dbReference type="RefSeq" id="XP_064767475.1">
    <property type="nucleotide sequence ID" value="XM_064914519.1"/>
</dbReference>
<evidence type="ECO:0000256" key="3">
    <source>
        <dbReference type="ARBA" id="ARBA00022723"/>
    </source>
</evidence>
<evidence type="ECO:0000313" key="15">
    <source>
        <dbReference type="Proteomes" id="UP001498771"/>
    </source>
</evidence>
<evidence type="ECO:0000259" key="13">
    <source>
        <dbReference type="Pfam" id="PF20645"/>
    </source>
</evidence>
<evidence type="ECO:0008006" key="16">
    <source>
        <dbReference type="Google" id="ProtNLM"/>
    </source>
</evidence>
<dbReference type="Pfam" id="PF20645">
    <property type="entry name" value="Rrn7_cyclin_C"/>
    <property type="match status" value="1"/>
</dbReference>
<evidence type="ECO:0000256" key="6">
    <source>
        <dbReference type="ARBA" id="ARBA00023015"/>
    </source>
</evidence>
<evidence type="ECO:0000259" key="12">
    <source>
        <dbReference type="Pfam" id="PF20644"/>
    </source>
</evidence>
<evidence type="ECO:0000256" key="2">
    <source>
        <dbReference type="ARBA" id="ARBA00006899"/>
    </source>
</evidence>
<keyword evidence="6" id="KW-0805">Transcription regulation</keyword>
<keyword evidence="5" id="KW-0862">Zinc</keyword>
<dbReference type="GeneID" id="90040031"/>
<comment type="subcellular location">
    <subcellularLocation>
        <location evidence="1">Nucleus</location>
        <location evidence="1">Nucleolus</location>
    </subcellularLocation>
</comment>
<dbReference type="PANTHER" id="PTHR31576">
    <property type="entry name" value="TATA BOX-BINDING PROTEIN-ASSOCIATED FACTOR RNA POLYMERASE I SUBUNIT B"/>
    <property type="match status" value="1"/>
</dbReference>
<accession>A0ABR1F3M1</accession>
<feature type="region of interest" description="Disordered" evidence="10">
    <location>
        <begin position="129"/>
        <end position="153"/>
    </location>
</feature>
<dbReference type="InterPro" id="IPR048538">
    <property type="entry name" value="Rrn7_cyclin_C"/>
</dbReference>
<feature type="domain" description="Rrn7/TAF1B C-terminal cyclin" evidence="13">
    <location>
        <begin position="315"/>
        <end position="504"/>
    </location>
</feature>
<organism evidence="14 15">
    <name type="scientific">Myxozyma melibiosi</name>
    <dbReference type="NCBI Taxonomy" id="54550"/>
    <lineage>
        <taxon>Eukaryota</taxon>
        <taxon>Fungi</taxon>
        <taxon>Dikarya</taxon>
        <taxon>Ascomycota</taxon>
        <taxon>Saccharomycotina</taxon>
        <taxon>Lipomycetes</taxon>
        <taxon>Lipomycetales</taxon>
        <taxon>Lipomycetaceae</taxon>
        <taxon>Myxozyma</taxon>
    </lineage>
</organism>